<protein>
    <submittedName>
        <fullName evidence="2">Uncharacterized protein</fullName>
    </submittedName>
</protein>
<accession>A0ABN0RBV5</accession>
<feature type="transmembrane region" description="Helical" evidence="1">
    <location>
        <begin position="339"/>
        <end position="361"/>
    </location>
</feature>
<dbReference type="InterPro" id="IPR049504">
    <property type="entry name" value="O-antigen_lig"/>
</dbReference>
<proteinExistence type="predicted"/>
<evidence type="ECO:0000313" key="3">
    <source>
        <dbReference type="Proteomes" id="UP000019249"/>
    </source>
</evidence>
<dbReference type="RefSeq" id="WP_241433660.1">
    <property type="nucleotide sequence ID" value="NZ_AODF01000039.1"/>
</dbReference>
<feature type="transmembrane region" description="Helical" evidence="1">
    <location>
        <begin position="7"/>
        <end position="25"/>
    </location>
</feature>
<name>A0ABN0RBV5_9LIST</name>
<feature type="transmembrane region" description="Helical" evidence="1">
    <location>
        <begin position="162"/>
        <end position="182"/>
    </location>
</feature>
<keyword evidence="1" id="KW-0472">Membrane</keyword>
<keyword evidence="1" id="KW-0812">Transmembrane</keyword>
<feature type="transmembrane region" description="Helical" evidence="1">
    <location>
        <begin position="244"/>
        <end position="267"/>
    </location>
</feature>
<reference evidence="2 3" key="1">
    <citation type="journal article" date="2014" name="Int. J. Syst. Evol. Microbiol.">
        <title>Listeria floridensis sp. nov., Listeria aquatica sp. nov., Listeria cornellensis sp. nov., Listeria riparia sp. nov. and Listeria grandensis sp. nov., from agricultural and natural environments.</title>
        <authorList>
            <person name="den Bakker H.C."/>
            <person name="Warchocki S."/>
            <person name="Wright E.M."/>
            <person name="Allred A.F."/>
            <person name="Ahlstrom C."/>
            <person name="Manuel C.S."/>
            <person name="Stasiewicz M.J."/>
            <person name="Burrell A."/>
            <person name="Roof S."/>
            <person name="Strawn L."/>
            <person name="Fortes E.D."/>
            <person name="Nightingale K.K."/>
            <person name="Kephart D."/>
            <person name="Wiedmann M."/>
        </authorList>
    </citation>
    <scope>NUCLEOTIDE SEQUENCE [LARGE SCALE GENOMIC DNA]</scope>
    <source>
        <strain evidence="2 3">FSL S10-1187</strain>
    </source>
</reference>
<feature type="transmembrane region" description="Helical" evidence="1">
    <location>
        <begin position="215"/>
        <end position="232"/>
    </location>
</feature>
<evidence type="ECO:0000313" key="2">
    <source>
        <dbReference type="EMBL" id="EUJ26120.1"/>
    </source>
</evidence>
<dbReference type="Proteomes" id="UP000019249">
    <property type="component" value="Unassembled WGS sequence"/>
</dbReference>
<feature type="transmembrane region" description="Helical" evidence="1">
    <location>
        <begin position="31"/>
        <end position="51"/>
    </location>
</feature>
<feature type="transmembrane region" description="Helical" evidence="1">
    <location>
        <begin position="368"/>
        <end position="397"/>
    </location>
</feature>
<feature type="transmembrane region" description="Helical" evidence="1">
    <location>
        <begin position="189"/>
        <end position="209"/>
    </location>
</feature>
<dbReference type="Pfam" id="PF13425">
    <property type="entry name" value="O-antigen_lig"/>
    <property type="match status" value="1"/>
</dbReference>
<dbReference type="EMBL" id="AODF01000039">
    <property type="protein sequence ID" value="EUJ26120.1"/>
    <property type="molecule type" value="Genomic_DNA"/>
</dbReference>
<sequence length="405" mass="46052">MGAEKKIFFFLFASFPLIDVLNGFALSAGLAFPIGILYRAVSLVFLILAIFKHGFPKQIITILTAIAIFTGFLALLFHVFILENSYQTFMYDFMILIKFFMWILIPYYIYQCRNFYSLQDFKTLFLIISVLFAAGLLIPYFLGVGNQTYAGSNVGFKGFFFANNDTTVAFITAATFTGVCLVKERHTSIWGFLGWLLLYAGILVGLFILGTKTGIIYGILLSICLIFYMIFIRKLGSLPAKMTLFLVSISLAAAVIVYDKNLILQLFSGTLNRLGYFYQLYNGDLLRLITSSRSDFLNAAFSKFEEGGSLTLHLFGFGFNYREKNWLFGDLVEMDGFDILFSLGFLGLFCSLLVLVFYAVWAVRRKNLYSLLFFFTATLWLVCRTCNVFGTIFYALWISLWGTIF</sequence>
<comment type="caution">
    <text evidence="2">The sequence shown here is derived from an EMBL/GenBank/DDBJ whole genome shotgun (WGS) entry which is preliminary data.</text>
</comment>
<keyword evidence="3" id="KW-1185">Reference proteome</keyword>
<feature type="transmembrane region" description="Helical" evidence="1">
    <location>
        <begin position="58"/>
        <end position="82"/>
    </location>
</feature>
<organism evidence="2 3">
    <name type="scientific">Listeria floridensis FSL S10-1187</name>
    <dbReference type="NCBI Taxonomy" id="1265817"/>
    <lineage>
        <taxon>Bacteria</taxon>
        <taxon>Bacillati</taxon>
        <taxon>Bacillota</taxon>
        <taxon>Bacilli</taxon>
        <taxon>Bacillales</taxon>
        <taxon>Listeriaceae</taxon>
        <taxon>Listeria</taxon>
    </lineage>
</organism>
<gene>
    <name evidence="2" type="ORF">MFLO_14237</name>
</gene>
<keyword evidence="1" id="KW-1133">Transmembrane helix</keyword>
<feature type="transmembrane region" description="Helical" evidence="1">
    <location>
        <begin position="121"/>
        <end position="142"/>
    </location>
</feature>
<evidence type="ECO:0000256" key="1">
    <source>
        <dbReference type="SAM" id="Phobius"/>
    </source>
</evidence>
<feature type="transmembrane region" description="Helical" evidence="1">
    <location>
        <begin position="88"/>
        <end position="109"/>
    </location>
</feature>